<dbReference type="AlphaFoldDB" id="A0A132PHM1"/>
<keyword evidence="3" id="KW-1185">Reference proteome</keyword>
<name>A0A132PHM1_9MYCO</name>
<keyword evidence="1" id="KW-1133">Transmembrane helix</keyword>
<feature type="transmembrane region" description="Helical" evidence="1">
    <location>
        <begin position="25"/>
        <end position="45"/>
    </location>
</feature>
<gene>
    <name evidence="2" type="ORF">AFM11_23610</name>
</gene>
<keyword evidence="1" id="KW-0472">Membrane</keyword>
<evidence type="ECO:0000256" key="1">
    <source>
        <dbReference type="SAM" id="Phobius"/>
    </source>
</evidence>
<protein>
    <submittedName>
        <fullName evidence="2">Uncharacterized protein</fullName>
    </submittedName>
</protein>
<dbReference type="EMBL" id="LGTW01000017">
    <property type="protein sequence ID" value="KWX21835.1"/>
    <property type="molecule type" value="Genomic_DNA"/>
</dbReference>
<proteinExistence type="predicted"/>
<evidence type="ECO:0000313" key="2">
    <source>
        <dbReference type="EMBL" id="KWX21835.1"/>
    </source>
</evidence>
<evidence type="ECO:0000313" key="3">
    <source>
        <dbReference type="Proteomes" id="UP000070612"/>
    </source>
</evidence>
<organism evidence="2 3">
    <name type="scientific">Mycolicibacterium wolinskyi</name>
    <dbReference type="NCBI Taxonomy" id="59750"/>
    <lineage>
        <taxon>Bacteria</taxon>
        <taxon>Bacillati</taxon>
        <taxon>Actinomycetota</taxon>
        <taxon>Actinomycetes</taxon>
        <taxon>Mycobacteriales</taxon>
        <taxon>Mycobacteriaceae</taxon>
        <taxon>Mycolicibacterium</taxon>
    </lineage>
</organism>
<accession>A0A132PHM1</accession>
<reference evidence="2 3" key="1">
    <citation type="submission" date="2015-07" db="EMBL/GenBank/DDBJ databases">
        <title>A draft genome sequence of Mycobacterium wolinskyi.</title>
        <authorList>
            <person name="de Man T.J."/>
            <person name="Perry K.A."/>
            <person name="Coulliette A.D."/>
            <person name="Jensen B."/>
            <person name="Toney N.C."/>
            <person name="Limbago B.M."/>
            <person name="Noble-Wang J."/>
        </authorList>
    </citation>
    <scope>NUCLEOTIDE SEQUENCE [LARGE SCALE GENOMIC DNA]</scope>
    <source>
        <strain evidence="2 3">CDC_01</strain>
    </source>
</reference>
<keyword evidence="1" id="KW-0812">Transmembrane</keyword>
<comment type="caution">
    <text evidence="2">The sequence shown here is derived from an EMBL/GenBank/DDBJ whole genome shotgun (WGS) entry which is preliminary data.</text>
</comment>
<sequence>MISLNLHIEIVKHTQNALRFVGTNILLQISFLALRILAGSLRYVFATDFCRLLASLPSSNYGIRK</sequence>
<dbReference type="Proteomes" id="UP000070612">
    <property type="component" value="Unassembled WGS sequence"/>
</dbReference>